<dbReference type="EMBL" id="AKOG01000008">
    <property type="protein sequence ID" value="EJB48990.1"/>
    <property type="molecule type" value="Genomic_DNA"/>
</dbReference>
<evidence type="ECO:0000313" key="2">
    <source>
        <dbReference type="Proteomes" id="UP000004761"/>
    </source>
</evidence>
<evidence type="ECO:0000313" key="1">
    <source>
        <dbReference type="EMBL" id="EJB48990.1"/>
    </source>
</evidence>
<comment type="caution">
    <text evidence="1">The sequence shown here is derived from an EMBL/GenBank/DDBJ whole genome shotgun (WGS) entry which is preliminary data.</text>
</comment>
<name>J0KDW5_HELPX</name>
<dbReference type="AlphaFoldDB" id="J0KDW5"/>
<dbReference type="PATRIC" id="fig|992039.3.peg.1504"/>
<accession>J0KDW5</accession>
<organism evidence="1 2">
    <name type="scientific">Helicobacter pylori Hp H-24</name>
    <dbReference type="NCBI Taxonomy" id="992039"/>
    <lineage>
        <taxon>Bacteria</taxon>
        <taxon>Pseudomonadati</taxon>
        <taxon>Campylobacterota</taxon>
        <taxon>Epsilonproteobacteria</taxon>
        <taxon>Campylobacterales</taxon>
        <taxon>Helicobacteraceae</taxon>
        <taxon>Helicobacter</taxon>
    </lineage>
</organism>
<dbReference type="Proteomes" id="UP000004761">
    <property type="component" value="Unassembled WGS sequence"/>
</dbReference>
<protein>
    <submittedName>
        <fullName evidence="1">Uncharacterized protein</fullName>
    </submittedName>
</protein>
<gene>
    <name evidence="1" type="ORF">HPHPH24_1557</name>
</gene>
<reference evidence="1 2" key="1">
    <citation type="journal article" date="2013" name="Pathog. Dis.">
        <title>Genome sequences of 65 Helicobacter pylori strains isolated from asymptomatic individuals and patients with gastric cancer, peptic ulcer disease, or gastritis.</title>
        <authorList>
            <person name="Blanchard T.G."/>
            <person name="Czinn S.J."/>
            <person name="Correa P."/>
            <person name="Nakazawa T."/>
            <person name="Keelan M."/>
            <person name="Morningstar L."/>
            <person name="Santana-Cruz I."/>
            <person name="Maroo A."/>
            <person name="McCracken C."/>
            <person name="Shefchek K."/>
            <person name="Daugherty S."/>
            <person name="Song Y."/>
            <person name="Fraser C.M."/>
            <person name="Fricke W.F."/>
        </authorList>
    </citation>
    <scope>NUCLEOTIDE SEQUENCE [LARGE SCALE GENOMIC DNA]</scope>
    <source>
        <strain evidence="1 2">Hp H-24</strain>
    </source>
</reference>
<sequence length="53" mass="6238">MLNIGCKSVKSVFKIQLKAFKSNAKKQKKQKMTQFFQNYKKKKPLSCYNTPHV</sequence>
<proteinExistence type="predicted"/>